<proteinExistence type="predicted"/>
<accession>A0ACB9GAR1</accession>
<protein>
    <submittedName>
        <fullName evidence="1">Uncharacterized protein</fullName>
    </submittedName>
</protein>
<reference evidence="1 2" key="2">
    <citation type="journal article" date="2022" name="Mol. Ecol. Resour.">
        <title>The genomes of chicory, endive, great burdock and yacon provide insights into Asteraceae paleo-polyploidization history and plant inulin production.</title>
        <authorList>
            <person name="Fan W."/>
            <person name="Wang S."/>
            <person name="Wang H."/>
            <person name="Wang A."/>
            <person name="Jiang F."/>
            <person name="Liu H."/>
            <person name="Zhao H."/>
            <person name="Xu D."/>
            <person name="Zhang Y."/>
        </authorList>
    </citation>
    <scope>NUCLEOTIDE SEQUENCE [LARGE SCALE GENOMIC DNA]</scope>
    <source>
        <strain evidence="2">cv. Punajuju</strain>
        <tissue evidence="1">Leaves</tissue>
    </source>
</reference>
<sequence length="127" mass="14328">MEEIHLLIYRPTIAFVGTSPERRALDIFRLKHFPVSPFTSSITFIFSPRSLSLTLPFSSYPVADSYSTTTTLLLILILPQLPPLIGDEAMDMLLHGQLGIQEDEAINDPDWVQDATMKLMATYRTTL</sequence>
<gene>
    <name evidence="1" type="ORF">L2E82_10448</name>
</gene>
<organism evidence="1 2">
    <name type="scientific">Cichorium intybus</name>
    <name type="common">Chicory</name>
    <dbReference type="NCBI Taxonomy" id="13427"/>
    <lineage>
        <taxon>Eukaryota</taxon>
        <taxon>Viridiplantae</taxon>
        <taxon>Streptophyta</taxon>
        <taxon>Embryophyta</taxon>
        <taxon>Tracheophyta</taxon>
        <taxon>Spermatophyta</taxon>
        <taxon>Magnoliopsida</taxon>
        <taxon>eudicotyledons</taxon>
        <taxon>Gunneridae</taxon>
        <taxon>Pentapetalae</taxon>
        <taxon>asterids</taxon>
        <taxon>campanulids</taxon>
        <taxon>Asterales</taxon>
        <taxon>Asteraceae</taxon>
        <taxon>Cichorioideae</taxon>
        <taxon>Cichorieae</taxon>
        <taxon>Cichoriinae</taxon>
        <taxon>Cichorium</taxon>
    </lineage>
</organism>
<dbReference type="EMBL" id="CM042010">
    <property type="protein sequence ID" value="KAI3780467.1"/>
    <property type="molecule type" value="Genomic_DNA"/>
</dbReference>
<comment type="caution">
    <text evidence="1">The sequence shown here is derived from an EMBL/GenBank/DDBJ whole genome shotgun (WGS) entry which is preliminary data.</text>
</comment>
<keyword evidence="2" id="KW-1185">Reference proteome</keyword>
<reference evidence="2" key="1">
    <citation type="journal article" date="2022" name="Mol. Ecol. Resour.">
        <title>The genomes of chicory, endive, great burdock and yacon provide insights into Asteraceae palaeo-polyploidization history and plant inulin production.</title>
        <authorList>
            <person name="Fan W."/>
            <person name="Wang S."/>
            <person name="Wang H."/>
            <person name="Wang A."/>
            <person name="Jiang F."/>
            <person name="Liu H."/>
            <person name="Zhao H."/>
            <person name="Xu D."/>
            <person name="Zhang Y."/>
        </authorList>
    </citation>
    <scope>NUCLEOTIDE SEQUENCE [LARGE SCALE GENOMIC DNA]</scope>
    <source>
        <strain evidence="2">cv. Punajuju</strain>
    </source>
</reference>
<name>A0ACB9GAR1_CICIN</name>
<evidence type="ECO:0000313" key="1">
    <source>
        <dbReference type="EMBL" id="KAI3780467.1"/>
    </source>
</evidence>
<dbReference type="Proteomes" id="UP001055811">
    <property type="component" value="Linkage Group LG02"/>
</dbReference>
<evidence type="ECO:0000313" key="2">
    <source>
        <dbReference type="Proteomes" id="UP001055811"/>
    </source>
</evidence>